<dbReference type="SUPFAM" id="SSF116842">
    <property type="entry name" value="XseB-like"/>
    <property type="match status" value="1"/>
</dbReference>
<dbReference type="GO" id="GO:0009318">
    <property type="term" value="C:exodeoxyribonuclease VII complex"/>
    <property type="evidence" value="ECO:0007669"/>
    <property type="project" value="UniProtKB-UniRule"/>
</dbReference>
<dbReference type="InterPro" id="IPR037004">
    <property type="entry name" value="Exonuc_VII_ssu_sf"/>
</dbReference>
<protein>
    <recommendedName>
        <fullName evidence="6">Exodeoxyribonuclease 7 small subunit</fullName>
        <ecNumber evidence="6">3.1.11.6</ecNumber>
    </recommendedName>
    <alternativeName>
        <fullName evidence="6">Exodeoxyribonuclease VII small subunit</fullName>
        <shortName evidence="6">Exonuclease VII small subunit</shortName>
    </alternativeName>
</protein>
<keyword evidence="8" id="KW-1185">Reference proteome</keyword>
<evidence type="ECO:0000256" key="3">
    <source>
        <dbReference type="ARBA" id="ARBA00022722"/>
    </source>
</evidence>
<dbReference type="AlphaFoldDB" id="A0A286E5R7"/>
<dbReference type="GO" id="GO:0006308">
    <property type="term" value="P:DNA catabolic process"/>
    <property type="evidence" value="ECO:0007669"/>
    <property type="project" value="UniProtKB-UniRule"/>
</dbReference>
<keyword evidence="4 6" id="KW-0378">Hydrolase</keyword>
<gene>
    <name evidence="6" type="primary">xseB</name>
    <name evidence="7" type="ORF">SAMN02746062_00543</name>
</gene>
<dbReference type="RefSeq" id="WP_097113621.1">
    <property type="nucleotide sequence ID" value="NZ_CP083931.1"/>
</dbReference>
<dbReference type="PANTHER" id="PTHR34137:SF1">
    <property type="entry name" value="EXODEOXYRIBONUCLEASE 7 SMALL SUBUNIT"/>
    <property type="match status" value="1"/>
</dbReference>
<dbReference type="EC" id="3.1.11.6" evidence="6"/>
<keyword evidence="2 6" id="KW-0963">Cytoplasm</keyword>
<evidence type="ECO:0000256" key="2">
    <source>
        <dbReference type="ARBA" id="ARBA00022490"/>
    </source>
</evidence>
<comment type="subunit">
    <text evidence="6">Heterooligomer composed of large and small subunits.</text>
</comment>
<sequence>MSRKSPKNFEDALNRLHNITQSMQYDELALEKSLAMYEEGVALLRFCHEKLNAVEQQLYVLENNELKELNLESHE</sequence>
<evidence type="ECO:0000256" key="4">
    <source>
        <dbReference type="ARBA" id="ARBA00022801"/>
    </source>
</evidence>
<evidence type="ECO:0000256" key="6">
    <source>
        <dbReference type="HAMAP-Rule" id="MF_00337"/>
    </source>
</evidence>
<dbReference type="NCBIfam" id="TIGR01280">
    <property type="entry name" value="xseB"/>
    <property type="match status" value="1"/>
</dbReference>
<dbReference type="HAMAP" id="MF_00337">
    <property type="entry name" value="Exonuc_7_S"/>
    <property type="match status" value="1"/>
</dbReference>
<dbReference type="Gene3D" id="1.10.287.1040">
    <property type="entry name" value="Exonuclease VII, small subunit"/>
    <property type="match status" value="1"/>
</dbReference>
<keyword evidence="5 6" id="KW-0269">Exonuclease</keyword>
<keyword evidence="3 6" id="KW-0540">Nuclease</keyword>
<comment type="subcellular location">
    <subcellularLocation>
        <location evidence="6">Cytoplasm</location>
    </subcellularLocation>
</comment>
<evidence type="ECO:0000256" key="1">
    <source>
        <dbReference type="ARBA" id="ARBA00009998"/>
    </source>
</evidence>
<dbReference type="InterPro" id="IPR003761">
    <property type="entry name" value="Exonuc_VII_S"/>
</dbReference>
<accession>A0A286E5R7</accession>
<evidence type="ECO:0000313" key="7">
    <source>
        <dbReference type="EMBL" id="SOD66211.1"/>
    </source>
</evidence>
<name>A0A286E5R7_9NEIS</name>
<dbReference type="OrthoDB" id="287668at2"/>
<dbReference type="Pfam" id="PF02609">
    <property type="entry name" value="Exonuc_VII_S"/>
    <property type="match status" value="1"/>
</dbReference>
<dbReference type="GO" id="GO:0008855">
    <property type="term" value="F:exodeoxyribonuclease VII activity"/>
    <property type="evidence" value="ECO:0007669"/>
    <property type="project" value="UniProtKB-UniRule"/>
</dbReference>
<dbReference type="PIRSF" id="PIRSF006488">
    <property type="entry name" value="Exonuc_VII_S"/>
    <property type="match status" value="1"/>
</dbReference>
<evidence type="ECO:0000256" key="5">
    <source>
        <dbReference type="ARBA" id="ARBA00022839"/>
    </source>
</evidence>
<dbReference type="GO" id="GO:0005829">
    <property type="term" value="C:cytosol"/>
    <property type="evidence" value="ECO:0007669"/>
    <property type="project" value="TreeGrafter"/>
</dbReference>
<comment type="function">
    <text evidence="6">Bidirectionally degrades single-stranded DNA into large acid-insoluble oligonucleotides, which are then degraded further into small acid-soluble oligonucleotides.</text>
</comment>
<evidence type="ECO:0000313" key="8">
    <source>
        <dbReference type="Proteomes" id="UP000219669"/>
    </source>
</evidence>
<comment type="similarity">
    <text evidence="1 6">Belongs to the XseB family.</text>
</comment>
<dbReference type="PANTHER" id="PTHR34137">
    <property type="entry name" value="EXODEOXYRIBONUCLEASE 7 SMALL SUBUNIT"/>
    <property type="match status" value="1"/>
</dbReference>
<comment type="catalytic activity">
    <reaction evidence="6">
        <text>Exonucleolytic cleavage in either 5'- to 3'- or 3'- to 5'-direction to yield nucleoside 5'-phosphates.</text>
        <dbReference type="EC" id="3.1.11.6"/>
    </reaction>
</comment>
<dbReference type="EMBL" id="OCNF01000003">
    <property type="protein sequence ID" value="SOD66211.1"/>
    <property type="molecule type" value="Genomic_DNA"/>
</dbReference>
<dbReference type="Proteomes" id="UP000219669">
    <property type="component" value="Unassembled WGS sequence"/>
</dbReference>
<reference evidence="7 8" key="1">
    <citation type="submission" date="2017-09" db="EMBL/GenBank/DDBJ databases">
        <authorList>
            <person name="Ehlers B."/>
            <person name="Leendertz F.H."/>
        </authorList>
    </citation>
    <scope>NUCLEOTIDE SEQUENCE [LARGE SCALE GENOMIC DNA]</scope>
    <source>
        <strain evidence="7 8">DSM 16848</strain>
    </source>
</reference>
<organism evidence="7 8">
    <name type="scientific">Alysiella filiformis DSM 16848</name>
    <dbReference type="NCBI Taxonomy" id="1120981"/>
    <lineage>
        <taxon>Bacteria</taxon>
        <taxon>Pseudomonadati</taxon>
        <taxon>Pseudomonadota</taxon>
        <taxon>Betaproteobacteria</taxon>
        <taxon>Neisseriales</taxon>
        <taxon>Neisseriaceae</taxon>
        <taxon>Alysiella</taxon>
    </lineage>
</organism>
<proteinExistence type="inferred from homology"/>